<evidence type="ECO:0000313" key="6">
    <source>
        <dbReference type="EMBL" id="MCH7396488.1"/>
    </source>
</evidence>
<accession>A0ABS9UJT2</accession>
<reference evidence="6" key="1">
    <citation type="submission" date="2022-03" db="EMBL/GenBank/DDBJ databases">
        <title>De novo assembled genomes of Belliella spp. (Cyclobacteriaceae) strains.</title>
        <authorList>
            <person name="Szabo A."/>
            <person name="Korponai K."/>
            <person name="Felfoldi T."/>
        </authorList>
    </citation>
    <scope>NUCLEOTIDE SEQUENCE</scope>
    <source>
        <strain evidence="6">DSM 107340</strain>
    </source>
</reference>
<dbReference type="InterPro" id="IPR050330">
    <property type="entry name" value="Bact_OuterMem_StrucFunc"/>
</dbReference>
<dbReference type="Proteomes" id="UP001165488">
    <property type="component" value="Unassembled WGS sequence"/>
</dbReference>
<dbReference type="Gene3D" id="2.60.40.1120">
    <property type="entry name" value="Carboxypeptidase-like, regulatory domain"/>
    <property type="match status" value="1"/>
</dbReference>
<comment type="subcellular location">
    <subcellularLocation>
        <location evidence="1">Cell outer membrane</location>
    </subcellularLocation>
</comment>
<dbReference type="InterPro" id="IPR008969">
    <property type="entry name" value="CarboxyPept-like_regulatory"/>
</dbReference>
<name>A0ABS9UJT2_9BACT</name>
<comment type="caution">
    <text evidence="6">The sequence shown here is derived from an EMBL/GenBank/DDBJ whole genome shotgun (WGS) entry which is preliminary data.</text>
</comment>
<dbReference type="RefSeq" id="WP_241273009.1">
    <property type="nucleotide sequence ID" value="NZ_JAKZGS010000001.1"/>
</dbReference>
<dbReference type="Gene3D" id="3.30.1330.60">
    <property type="entry name" value="OmpA-like domain"/>
    <property type="match status" value="1"/>
</dbReference>
<keyword evidence="3" id="KW-0998">Cell outer membrane</keyword>
<keyword evidence="2 4" id="KW-0472">Membrane</keyword>
<dbReference type="PROSITE" id="PS51257">
    <property type="entry name" value="PROKAR_LIPOPROTEIN"/>
    <property type="match status" value="1"/>
</dbReference>
<evidence type="ECO:0000256" key="2">
    <source>
        <dbReference type="ARBA" id="ARBA00023136"/>
    </source>
</evidence>
<dbReference type="EMBL" id="JAKZGS010000001">
    <property type="protein sequence ID" value="MCH7396488.1"/>
    <property type="molecule type" value="Genomic_DNA"/>
</dbReference>
<sequence length="653" mass="74155">MIKNYTIITYLMLFFVVGCATIKDKHLKSAKENERMLNFSLAKEDYLNSWNKMENASAARGIAESNVRSRDFEQAEAWYSKLSKMESFENLDYFNFAKVLAANAKFSEAKSNIDIFIENEEGEISQEEIESVKIAIEKGKDLVNANTENLIEPVKGVNSSFSEFGVQLVNKEFSFVSDRIDDLEGKIDYKNSFSSERYGWTGNGFLSVYKADYDSTSNAVKNVDLNPEYHYGFHIGPIYESPKIAFYTKSPIPKESKKFTVKKVELTVFPGIFYKEMINDSTFSDEKALPINSSLAYMLIDPFWDEKEQVLYFASDMPGGYGGTDLYQIKKLEDGTWTEAENMGSEINTFGDERSPFIDELQDLYFSSNGHPGLGGLDVFRVQNYSENADSIINLGSPINSNRDDFSFVKLNSKKAYMASDRVGGRGSDDIYQVILDYEEFFVLTGTVLDKNDSTPISNSVVTAVNKENGVNLRYITDDEGNFTFKVPFLQPYDLTASATGYIGSDYKNVVEGSQEERIQKEKSVAVYLDRLVINKVYSVENIFYDFDKWDIREDAKVSLKNLVKIMSENPTLKIELHSHTDARGARRYNQTLSEKRAKAAVDFIIGEGIDETRIKAKGFGFEQLLNNCGVGMECTEEEHQLNRRTEFKIIDL</sequence>
<evidence type="ECO:0000259" key="5">
    <source>
        <dbReference type="PROSITE" id="PS51123"/>
    </source>
</evidence>
<dbReference type="Pfam" id="PF13620">
    <property type="entry name" value="CarboxypepD_reg"/>
    <property type="match status" value="1"/>
</dbReference>
<dbReference type="PROSITE" id="PS51123">
    <property type="entry name" value="OMPA_2"/>
    <property type="match status" value="1"/>
</dbReference>
<dbReference type="PRINTS" id="PR01021">
    <property type="entry name" value="OMPADOMAIN"/>
</dbReference>
<gene>
    <name evidence="6" type="ORF">MM236_00750</name>
</gene>
<dbReference type="CDD" id="cd07185">
    <property type="entry name" value="OmpA_C-like"/>
    <property type="match status" value="1"/>
</dbReference>
<dbReference type="SUPFAM" id="SSF49464">
    <property type="entry name" value="Carboxypeptidase regulatory domain-like"/>
    <property type="match status" value="1"/>
</dbReference>
<dbReference type="InterPro" id="IPR036737">
    <property type="entry name" value="OmpA-like_sf"/>
</dbReference>
<organism evidence="6 7">
    <name type="scientific">Belliella calami</name>
    <dbReference type="NCBI Taxonomy" id="2923436"/>
    <lineage>
        <taxon>Bacteria</taxon>
        <taxon>Pseudomonadati</taxon>
        <taxon>Bacteroidota</taxon>
        <taxon>Cytophagia</taxon>
        <taxon>Cytophagales</taxon>
        <taxon>Cyclobacteriaceae</taxon>
        <taxon>Belliella</taxon>
    </lineage>
</organism>
<dbReference type="PANTHER" id="PTHR30329:SF21">
    <property type="entry name" value="LIPOPROTEIN YIAD-RELATED"/>
    <property type="match status" value="1"/>
</dbReference>
<feature type="domain" description="OmpA-like" evidence="5">
    <location>
        <begin position="530"/>
        <end position="653"/>
    </location>
</feature>
<dbReference type="PANTHER" id="PTHR30329">
    <property type="entry name" value="STATOR ELEMENT OF FLAGELLAR MOTOR COMPLEX"/>
    <property type="match status" value="1"/>
</dbReference>
<keyword evidence="7" id="KW-1185">Reference proteome</keyword>
<evidence type="ECO:0000256" key="1">
    <source>
        <dbReference type="ARBA" id="ARBA00004442"/>
    </source>
</evidence>
<evidence type="ECO:0000256" key="4">
    <source>
        <dbReference type="PROSITE-ProRule" id="PRU00473"/>
    </source>
</evidence>
<evidence type="ECO:0000256" key="3">
    <source>
        <dbReference type="ARBA" id="ARBA00023237"/>
    </source>
</evidence>
<dbReference type="InterPro" id="IPR006664">
    <property type="entry name" value="OMP_bac"/>
</dbReference>
<dbReference type="SUPFAM" id="SSF103088">
    <property type="entry name" value="OmpA-like"/>
    <property type="match status" value="1"/>
</dbReference>
<proteinExistence type="predicted"/>
<protein>
    <submittedName>
        <fullName evidence="6">OmpA family protein</fullName>
    </submittedName>
</protein>
<evidence type="ECO:0000313" key="7">
    <source>
        <dbReference type="Proteomes" id="UP001165488"/>
    </source>
</evidence>
<dbReference type="InterPro" id="IPR006665">
    <property type="entry name" value="OmpA-like"/>
</dbReference>
<dbReference type="Pfam" id="PF00691">
    <property type="entry name" value="OmpA"/>
    <property type="match status" value="1"/>
</dbReference>